<keyword evidence="3" id="KW-1185">Reference proteome</keyword>
<dbReference type="KEGG" id="mng:MNEG_10307"/>
<dbReference type="GeneID" id="25727456"/>
<proteinExistence type="predicted"/>
<sequence>MDKAAAAAPAARGQQQQITQAPPLDRRRSDAGGGRPWWSFLVCGACGPAAPAPAPASLSFELQQRDTQPDAAPAPARRQRRAANSAFSVYGAPRRSALQPLKSTFSDDQWFDALSVADPHSEAGRALNAELEGLMRDMPTIGEAPPVQQPGPHVPDPPLEFASKDFVYIPVPKQVPHAGYWIKDLSRTTANPQPIDVMLGLSGMVAKMHESIPGVWLQDSPETVNMVCKPRSVPLGPLSRYVETFNKDCSDSFWSMRRDVKMGRSVGQLFYTACGTLIFRVYAKGLWGDAVEWVCEEYSRLEDDEGNTIISRQCCKHMASGKTATQYLVGDWAGDTPPPGHV</sequence>
<dbReference type="EMBL" id="KK102483">
    <property type="protein sequence ID" value="KIY97655.1"/>
    <property type="molecule type" value="Genomic_DNA"/>
</dbReference>
<organism evidence="2 3">
    <name type="scientific">Monoraphidium neglectum</name>
    <dbReference type="NCBI Taxonomy" id="145388"/>
    <lineage>
        <taxon>Eukaryota</taxon>
        <taxon>Viridiplantae</taxon>
        <taxon>Chlorophyta</taxon>
        <taxon>core chlorophytes</taxon>
        <taxon>Chlorophyceae</taxon>
        <taxon>CS clade</taxon>
        <taxon>Sphaeropleales</taxon>
        <taxon>Selenastraceae</taxon>
        <taxon>Monoraphidium</taxon>
    </lineage>
</organism>
<feature type="region of interest" description="Disordered" evidence="1">
    <location>
        <begin position="1"/>
        <end position="32"/>
    </location>
</feature>
<dbReference type="OrthoDB" id="540357at2759"/>
<evidence type="ECO:0000313" key="3">
    <source>
        <dbReference type="Proteomes" id="UP000054498"/>
    </source>
</evidence>
<evidence type="ECO:0000256" key="1">
    <source>
        <dbReference type="SAM" id="MobiDB-lite"/>
    </source>
</evidence>
<accession>A0A0D2MTA2</accession>
<feature type="region of interest" description="Disordered" evidence="1">
    <location>
        <begin position="61"/>
        <end position="88"/>
    </location>
</feature>
<evidence type="ECO:0000313" key="2">
    <source>
        <dbReference type="EMBL" id="KIY97655.1"/>
    </source>
</evidence>
<protein>
    <submittedName>
        <fullName evidence="2">Uncharacterized protein</fullName>
    </submittedName>
</protein>
<gene>
    <name evidence="2" type="ORF">MNEG_10307</name>
</gene>
<reference evidence="2 3" key="1">
    <citation type="journal article" date="2013" name="BMC Genomics">
        <title>Reconstruction of the lipid metabolism for the microalga Monoraphidium neglectum from its genome sequence reveals characteristics suitable for biofuel production.</title>
        <authorList>
            <person name="Bogen C."/>
            <person name="Al-Dilaimi A."/>
            <person name="Albersmeier A."/>
            <person name="Wichmann J."/>
            <person name="Grundmann M."/>
            <person name="Rupp O."/>
            <person name="Lauersen K.J."/>
            <person name="Blifernez-Klassen O."/>
            <person name="Kalinowski J."/>
            <person name="Goesmann A."/>
            <person name="Mussgnug J.H."/>
            <person name="Kruse O."/>
        </authorList>
    </citation>
    <scope>NUCLEOTIDE SEQUENCE [LARGE SCALE GENOMIC DNA]</scope>
    <source>
        <strain evidence="2 3">SAG 48.87</strain>
    </source>
</reference>
<feature type="compositionally biased region" description="Low complexity" evidence="1">
    <location>
        <begin position="1"/>
        <end position="11"/>
    </location>
</feature>
<dbReference type="RefSeq" id="XP_013896675.1">
    <property type="nucleotide sequence ID" value="XM_014041221.1"/>
</dbReference>
<name>A0A0D2MTA2_9CHLO</name>
<dbReference type="AlphaFoldDB" id="A0A0D2MTA2"/>
<dbReference type="Proteomes" id="UP000054498">
    <property type="component" value="Unassembled WGS sequence"/>
</dbReference>